<name>A0A1F6AYT9_9BACT</name>
<reference evidence="2 3" key="1">
    <citation type="journal article" date="2016" name="Nat. Commun.">
        <title>Thousands of microbial genomes shed light on interconnected biogeochemical processes in an aquifer system.</title>
        <authorList>
            <person name="Anantharaman K."/>
            <person name="Brown C.T."/>
            <person name="Hug L.A."/>
            <person name="Sharon I."/>
            <person name="Castelle C.J."/>
            <person name="Probst A.J."/>
            <person name="Thomas B.C."/>
            <person name="Singh A."/>
            <person name="Wilkins M.J."/>
            <person name="Karaoz U."/>
            <person name="Brodie E.L."/>
            <person name="Williams K.H."/>
            <person name="Hubbard S.S."/>
            <person name="Banfield J.F."/>
        </authorList>
    </citation>
    <scope>NUCLEOTIDE SEQUENCE [LARGE SCALE GENOMIC DNA]</scope>
</reference>
<keyword evidence="1" id="KW-1133">Transmembrane helix</keyword>
<feature type="transmembrane region" description="Helical" evidence="1">
    <location>
        <begin position="79"/>
        <end position="101"/>
    </location>
</feature>
<evidence type="ECO:0000313" key="2">
    <source>
        <dbReference type="EMBL" id="OGG29836.1"/>
    </source>
</evidence>
<dbReference type="Proteomes" id="UP000178461">
    <property type="component" value="Unassembled WGS sequence"/>
</dbReference>
<proteinExistence type="predicted"/>
<dbReference type="EMBL" id="MFJW01000014">
    <property type="protein sequence ID" value="OGG29836.1"/>
    <property type="molecule type" value="Genomic_DNA"/>
</dbReference>
<protein>
    <submittedName>
        <fullName evidence="2">Uncharacterized protein</fullName>
    </submittedName>
</protein>
<accession>A0A1F6AYT9</accession>
<gene>
    <name evidence="2" type="ORF">A2971_03505</name>
</gene>
<keyword evidence="1" id="KW-0472">Membrane</keyword>
<evidence type="ECO:0000313" key="3">
    <source>
        <dbReference type="Proteomes" id="UP000178461"/>
    </source>
</evidence>
<organism evidence="2 3">
    <name type="scientific">Candidatus Gottesmanbacteria bacterium RIFCSPLOWO2_01_FULL_46_21</name>
    <dbReference type="NCBI Taxonomy" id="1798393"/>
    <lineage>
        <taxon>Bacteria</taxon>
        <taxon>Candidatus Gottesmaniibacteriota</taxon>
    </lineage>
</organism>
<feature type="transmembrane region" description="Helical" evidence="1">
    <location>
        <begin position="127"/>
        <end position="147"/>
    </location>
</feature>
<comment type="caution">
    <text evidence="2">The sequence shown here is derived from an EMBL/GenBank/DDBJ whole genome shotgun (WGS) entry which is preliminary data.</text>
</comment>
<sequence length="153" mass="18307">MILRDILLFFLIQIAYAAFAHAEAYMEGKEGWKWNSSWWHIPLPGGYTYTAYHVYMYVFTLFILTIILPLVVNGWEWHLFYVLGFSWCIGSNLADFLWFVVNPLYPLSKWNPKDTRWYPWITKGSFHIPRAYVIRFAIAVLLLFPILRDWTMI</sequence>
<evidence type="ECO:0000256" key="1">
    <source>
        <dbReference type="SAM" id="Phobius"/>
    </source>
</evidence>
<dbReference type="AlphaFoldDB" id="A0A1F6AYT9"/>
<feature type="transmembrane region" description="Helical" evidence="1">
    <location>
        <begin position="54"/>
        <end position="72"/>
    </location>
</feature>
<keyword evidence="1" id="KW-0812">Transmembrane</keyword>